<dbReference type="Proteomes" id="UP000027456">
    <property type="component" value="Unassembled WGS sequence"/>
</dbReference>
<sequence length="797" mass="89042">MRGGNDTVLSSAESEPDDYATLPRSKAMLASANASEKAKQDDGVHAITGLFGNLTFGHPKEYEGGARREPVGERLVSLIEPSINKKGESPWCTQFHPILKDEEEESAHRKSGSSLVQRQGAECVSPASASDNGDSSPRTEDDFKSSLSEKDQVKASSTGCQPQGPQPSKYHPTTPKQDREPTVDLVESASDGIAAAQPGAHSSQEGSDHLTPKATPLALPNVEEDEQDGTVHCIIDGLGHITLEGTQNPADDIKPKLEQEKRVQPPSLRIDHEGQAETEEPEGSGTSGSVPQTPCSRGDQNYHHFRTSSGWHCFDDYRNVYAEDGTLVHDASFELDGSDPNFYIHEVPYWMSPNGLSSIDADIKIYCVRTWTNKYYFHTSSGWYFFDDYHNVYLEDGTLVHGSSFSAEVGELRSPAFYIDGASYWFVLDVLWCQASTDTFYCVHTWKSEPGRSLNKLYCFFASDQFYHLDIRRNLHSKDGTLVYDASSSPLADKLHIPNFHIDGTPYWLHKDGLLSRSADGAMCRVLAWVEDLYSFHTPNGLHYFDRHRNVYSDKGIRVHNRSHYAKSDGVTPLIFQVDGDSYWFELGALWCQVSTCTRYRVHTWQREPTKHSPGKKYCFFTSGHFYYLDNRRNVHSEDGTLFYNGSSSSLTYKLHKPNFHIGNTPYWLHKDGLLSRSADDTMCRVLAWVLNDNLEKVFERGLVPFSPDPSSSSKSPNIIESTADGREMPDTSLFAESDPSYIQGKSTSSQHKTAKKATKKAQPVRKRGTKDHLLCPLCGKKNRRPVALEVSVAVTG</sequence>
<evidence type="ECO:0000256" key="1">
    <source>
        <dbReference type="SAM" id="MobiDB-lite"/>
    </source>
</evidence>
<feature type="compositionally biased region" description="Basic and acidic residues" evidence="1">
    <location>
        <begin position="251"/>
        <end position="275"/>
    </location>
</feature>
<gene>
    <name evidence="2" type="ORF">V565_244070</name>
</gene>
<feature type="compositionally biased region" description="Polar residues" evidence="1">
    <location>
        <begin position="290"/>
        <end position="299"/>
    </location>
</feature>
<reference evidence="2 3" key="1">
    <citation type="submission" date="2013-12" db="EMBL/GenBank/DDBJ databases">
        <authorList>
            <person name="Cubeta M."/>
            <person name="Pakala S."/>
            <person name="Fedorova N."/>
            <person name="Thomas E."/>
            <person name="Dean R."/>
            <person name="Jabaji S."/>
            <person name="Neate S."/>
            <person name="Toda T."/>
            <person name="Tavantzis S."/>
            <person name="Vilgalys R."/>
            <person name="Bharathan N."/>
            <person name="Pakala S."/>
            <person name="Losada L.S."/>
            <person name="Zafar N."/>
            <person name="Nierman W."/>
        </authorList>
    </citation>
    <scope>NUCLEOTIDE SEQUENCE [LARGE SCALE GENOMIC DNA]</scope>
    <source>
        <strain evidence="2 3">123E</strain>
    </source>
</reference>
<feature type="region of interest" description="Disordered" evidence="1">
    <location>
        <begin position="706"/>
        <end position="769"/>
    </location>
</feature>
<feature type="region of interest" description="Disordered" evidence="1">
    <location>
        <begin position="1"/>
        <end position="21"/>
    </location>
</feature>
<dbReference type="OrthoDB" id="3265830at2759"/>
<feature type="region of interest" description="Disordered" evidence="1">
    <location>
        <begin position="102"/>
        <end position="215"/>
    </location>
</feature>
<feature type="compositionally biased region" description="Basic and acidic residues" evidence="1">
    <location>
        <begin position="137"/>
        <end position="153"/>
    </location>
</feature>
<feature type="region of interest" description="Disordered" evidence="1">
    <location>
        <begin position="243"/>
        <end position="301"/>
    </location>
</feature>
<keyword evidence="3" id="KW-1185">Reference proteome</keyword>
<dbReference type="AlphaFoldDB" id="A0A074S6V8"/>
<dbReference type="EMBL" id="AZST01001522">
    <property type="protein sequence ID" value="KEP45752.1"/>
    <property type="molecule type" value="Genomic_DNA"/>
</dbReference>
<protein>
    <submittedName>
        <fullName evidence="2">Uncharacterized protein</fullName>
    </submittedName>
</protein>
<feature type="compositionally biased region" description="Low complexity" evidence="1">
    <location>
        <begin position="706"/>
        <end position="717"/>
    </location>
</feature>
<name>A0A074S6V8_9AGAM</name>
<organism evidence="2 3">
    <name type="scientific">Rhizoctonia solani 123E</name>
    <dbReference type="NCBI Taxonomy" id="1423351"/>
    <lineage>
        <taxon>Eukaryota</taxon>
        <taxon>Fungi</taxon>
        <taxon>Dikarya</taxon>
        <taxon>Basidiomycota</taxon>
        <taxon>Agaricomycotina</taxon>
        <taxon>Agaricomycetes</taxon>
        <taxon>Cantharellales</taxon>
        <taxon>Ceratobasidiaceae</taxon>
        <taxon>Rhizoctonia</taxon>
    </lineage>
</organism>
<dbReference type="HOGENOM" id="CLU_352712_0_0_1"/>
<accession>A0A074S6V8</accession>
<evidence type="ECO:0000313" key="3">
    <source>
        <dbReference type="Proteomes" id="UP000027456"/>
    </source>
</evidence>
<proteinExistence type="predicted"/>
<dbReference type="STRING" id="1423351.A0A074S6V8"/>
<comment type="caution">
    <text evidence="2">The sequence shown here is derived from an EMBL/GenBank/DDBJ whole genome shotgun (WGS) entry which is preliminary data.</text>
</comment>
<feature type="compositionally biased region" description="Polar residues" evidence="1">
    <location>
        <begin position="127"/>
        <end position="136"/>
    </location>
</feature>
<evidence type="ECO:0000313" key="2">
    <source>
        <dbReference type="EMBL" id="KEP45752.1"/>
    </source>
</evidence>
<feature type="compositionally biased region" description="Polar residues" evidence="1">
    <location>
        <begin position="154"/>
        <end position="163"/>
    </location>
</feature>
<feature type="compositionally biased region" description="Basic residues" evidence="1">
    <location>
        <begin position="753"/>
        <end position="769"/>
    </location>
</feature>